<accession>A0A2J6RR79</accession>
<dbReference type="PANTHER" id="PTHR24148">
    <property type="entry name" value="ANKYRIN REPEAT DOMAIN-CONTAINING PROTEIN 39 HOMOLOG-RELATED"/>
    <property type="match status" value="1"/>
</dbReference>
<feature type="transmembrane region" description="Helical" evidence="1">
    <location>
        <begin position="112"/>
        <end position="134"/>
    </location>
</feature>
<evidence type="ECO:0000313" key="3">
    <source>
        <dbReference type="EMBL" id="PMD41026.1"/>
    </source>
</evidence>
<keyword evidence="1" id="KW-1133">Transmembrane helix</keyword>
<protein>
    <recommendedName>
        <fullName evidence="2">Heterokaryon incompatibility domain-containing protein</fullName>
    </recommendedName>
</protein>
<dbReference type="STRING" id="1149755.A0A2J6RR79"/>
<name>A0A2J6RR79_HYAVF</name>
<keyword evidence="1" id="KW-0812">Transmembrane</keyword>
<organism evidence="3 4">
    <name type="scientific">Hyaloscypha variabilis (strain UAMH 11265 / GT02V1 / F)</name>
    <name type="common">Meliniomyces variabilis</name>
    <dbReference type="NCBI Taxonomy" id="1149755"/>
    <lineage>
        <taxon>Eukaryota</taxon>
        <taxon>Fungi</taxon>
        <taxon>Dikarya</taxon>
        <taxon>Ascomycota</taxon>
        <taxon>Pezizomycotina</taxon>
        <taxon>Leotiomycetes</taxon>
        <taxon>Helotiales</taxon>
        <taxon>Hyaloscyphaceae</taxon>
        <taxon>Hyaloscypha</taxon>
        <taxon>Hyaloscypha variabilis</taxon>
    </lineage>
</organism>
<keyword evidence="4" id="KW-1185">Reference proteome</keyword>
<keyword evidence="1" id="KW-0472">Membrane</keyword>
<dbReference type="Pfam" id="PF06985">
    <property type="entry name" value="HET"/>
    <property type="match status" value="1"/>
</dbReference>
<evidence type="ECO:0000259" key="2">
    <source>
        <dbReference type="Pfam" id="PF06985"/>
    </source>
</evidence>
<proteinExistence type="predicted"/>
<evidence type="ECO:0000313" key="4">
    <source>
        <dbReference type="Proteomes" id="UP000235786"/>
    </source>
</evidence>
<sequence>MHPEDNHNDSVELPLLGSYEGEPQQVGHVHRFLQRILGAIDRRFRHRFERLNKFSWKVRRFSERQCRHANQFALEARGLIERQFRHVNQFAWRIRSFSNVQLDARNWLSWKLWMSLLIMVVVCMVGGFFLSISFREPWTTEDYPKLEYPSSSIRVLHIHPGFGKQRVECTMESIPLLKKPHYDALSYTWGPMIGKKSITVNGKQMDVTKNLYEALLSIRLPRETRTVWADQICINQSNTEEKNSQVPLMTFIYSRASDVLIWLGYHKPPRWVEKSDELDWAGEWAVAHASLYPHAAIYWLYLLSEEEYWKRCWIIQEIGMASSIHIHIGSQSIPWVEFIKLINWYRTNHRKANVNNILKLDALRQSMYLDRDTFSFAHLLTEFYDSFCSVKLDKSFAFVGMANECRTRCIDIDYNKSLHSVYEDFITFHNLSSEEPLERRIDMAYDASVVRQNLEREPSSRTKTVEYFGKLADPNSYIYDACGDERGIICSTDPSGNITSNAKVMDRWAGAIRWLFPFIFRPRPRYEAIWLQKEQESAGIWLPDGNYASADNHVQVRGLITNAIGHIGPLYSQFLADPHMAKRWANEIYFYSDGPDRRKARGLDERFMSLLSGSSSTLIANVAALGKGTADILDGPRLFLGSEVMIGILPSNAMVGDLICQFWNSNAAAIIRVGTDNMYHVIGRALIVQNPESFEWDVPRNRTTFRLPSSNTVDLSLDLKTLTQLTLDSVQLGE</sequence>
<dbReference type="EMBL" id="KZ613945">
    <property type="protein sequence ID" value="PMD41026.1"/>
    <property type="molecule type" value="Genomic_DNA"/>
</dbReference>
<evidence type="ECO:0000256" key="1">
    <source>
        <dbReference type="SAM" id="Phobius"/>
    </source>
</evidence>
<dbReference type="OrthoDB" id="2157530at2759"/>
<dbReference type="Proteomes" id="UP000235786">
    <property type="component" value="Unassembled WGS sequence"/>
</dbReference>
<dbReference type="InterPro" id="IPR010730">
    <property type="entry name" value="HET"/>
</dbReference>
<gene>
    <name evidence="3" type="ORF">L207DRAFT_512417</name>
</gene>
<dbReference type="PANTHER" id="PTHR24148:SF64">
    <property type="entry name" value="HETEROKARYON INCOMPATIBILITY DOMAIN-CONTAINING PROTEIN"/>
    <property type="match status" value="1"/>
</dbReference>
<feature type="domain" description="Heterokaryon incompatibility" evidence="2">
    <location>
        <begin position="182"/>
        <end position="317"/>
    </location>
</feature>
<dbReference type="AlphaFoldDB" id="A0A2J6RR79"/>
<dbReference type="InterPro" id="IPR052895">
    <property type="entry name" value="HetReg/Transcr_Mod"/>
</dbReference>
<reference evidence="3 4" key="1">
    <citation type="submission" date="2016-04" db="EMBL/GenBank/DDBJ databases">
        <title>A degradative enzymes factory behind the ericoid mycorrhizal symbiosis.</title>
        <authorList>
            <consortium name="DOE Joint Genome Institute"/>
            <person name="Martino E."/>
            <person name="Morin E."/>
            <person name="Grelet G."/>
            <person name="Kuo A."/>
            <person name="Kohler A."/>
            <person name="Daghino S."/>
            <person name="Barry K."/>
            <person name="Choi C."/>
            <person name="Cichocki N."/>
            <person name="Clum A."/>
            <person name="Copeland A."/>
            <person name="Hainaut M."/>
            <person name="Haridas S."/>
            <person name="Labutti K."/>
            <person name="Lindquist E."/>
            <person name="Lipzen A."/>
            <person name="Khouja H.-R."/>
            <person name="Murat C."/>
            <person name="Ohm R."/>
            <person name="Olson A."/>
            <person name="Spatafora J."/>
            <person name="Veneault-Fourrey C."/>
            <person name="Henrissat B."/>
            <person name="Grigoriev I."/>
            <person name="Martin F."/>
            <person name="Perotto S."/>
        </authorList>
    </citation>
    <scope>NUCLEOTIDE SEQUENCE [LARGE SCALE GENOMIC DNA]</scope>
    <source>
        <strain evidence="3 4">F</strain>
    </source>
</reference>